<dbReference type="InterPro" id="IPR029058">
    <property type="entry name" value="AB_hydrolase_fold"/>
</dbReference>
<sequence length="293" mass="31723">MTAGEASDDLTEFSFLEADADRLGVSVRDVERVDLGAGLSGLRWLTGPPLLALAHGAGLHAHSWDSVALSLGAPSLSIDLPGHGQSAWRDDARYSPLEIAPTLTDALREWPTVSTLVGHSLGGLALIPAAAALSDAVTRLVLVDVTPGFAKRERNTDAINAFISGPESYASRDEVIDRALAHGIGRRREDLIRGIFLNTRVRPDGRVEFRHHLSRLDASAHRGYDPETLWAPLDDAPKKVLLIRATAGVLDDEHVAEFREHRPDATVVELRGSHNLYRDDPRGVAEAIARFIG</sequence>
<name>A0A2M9BUB0_9MICO</name>
<proteinExistence type="predicted"/>
<dbReference type="InterPro" id="IPR000073">
    <property type="entry name" value="AB_hydrolase_1"/>
</dbReference>
<dbReference type="GO" id="GO:0003824">
    <property type="term" value="F:catalytic activity"/>
    <property type="evidence" value="ECO:0007669"/>
    <property type="project" value="UniProtKB-ARBA"/>
</dbReference>
<dbReference type="AlphaFoldDB" id="A0A2M9BUB0"/>
<evidence type="ECO:0000313" key="3">
    <source>
        <dbReference type="Proteomes" id="UP000230161"/>
    </source>
</evidence>
<reference evidence="2 3" key="1">
    <citation type="submission" date="2017-11" db="EMBL/GenBank/DDBJ databases">
        <title>Genomic Encyclopedia of Archaeal and Bacterial Type Strains, Phase II (KMG-II): From Individual Species to Whole Genera.</title>
        <authorList>
            <person name="Goeker M."/>
        </authorList>
    </citation>
    <scope>NUCLEOTIDE SEQUENCE [LARGE SCALE GENOMIC DNA]</scope>
    <source>
        <strain evidence="2 3">DSM 25625</strain>
    </source>
</reference>
<dbReference type="SUPFAM" id="SSF53474">
    <property type="entry name" value="alpha/beta-Hydrolases"/>
    <property type="match status" value="1"/>
</dbReference>
<evidence type="ECO:0000259" key="1">
    <source>
        <dbReference type="Pfam" id="PF12697"/>
    </source>
</evidence>
<protein>
    <submittedName>
        <fullName evidence="2">Pimeloyl-ACP methyl ester carboxylesterase</fullName>
    </submittedName>
</protein>
<accession>A0A2M9BUB0</accession>
<evidence type="ECO:0000313" key="2">
    <source>
        <dbReference type="EMBL" id="PJJ61510.1"/>
    </source>
</evidence>
<dbReference type="Proteomes" id="UP000230161">
    <property type="component" value="Unassembled WGS sequence"/>
</dbReference>
<feature type="domain" description="AB hydrolase-1" evidence="1">
    <location>
        <begin position="53"/>
        <end position="287"/>
    </location>
</feature>
<dbReference type="EMBL" id="PGFB01000004">
    <property type="protein sequence ID" value="PJJ61510.1"/>
    <property type="molecule type" value="Genomic_DNA"/>
</dbReference>
<keyword evidence="3" id="KW-1185">Reference proteome</keyword>
<organism evidence="2 3">
    <name type="scientific">Compostimonas suwonensis</name>
    <dbReference type="NCBI Taxonomy" id="1048394"/>
    <lineage>
        <taxon>Bacteria</taxon>
        <taxon>Bacillati</taxon>
        <taxon>Actinomycetota</taxon>
        <taxon>Actinomycetes</taxon>
        <taxon>Micrococcales</taxon>
        <taxon>Microbacteriaceae</taxon>
        <taxon>Compostimonas</taxon>
    </lineage>
</organism>
<dbReference type="Gene3D" id="3.40.50.1820">
    <property type="entry name" value="alpha/beta hydrolase"/>
    <property type="match status" value="1"/>
</dbReference>
<dbReference type="InterPro" id="IPR050266">
    <property type="entry name" value="AB_hydrolase_sf"/>
</dbReference>
<dbReference type="Pfam" id="PF12697">
    <property type="entry name" value="Abhydrolase_6"/>
    <property type="match status" value="1"/>
</dbReference>
<dbReference type="PANTHER" id="PTHR43798">
    <property type="entry name" value="MONOACYLGLYCEROL LIPASE"/>
    <property type="match status" value="1"/>
</dbReference>
<comment type="caution">
    <text evidence="2">The sequence shown here is derived from an EMBL/GenBank/DDBJ whole genome shotgun (WGS) entry which is preliminary data.</text>
</comment>
<dbReference type="PANTHER" id="PTHR43798:SF33">
    <property type="entry name" value="HYDROLASE, PUTATIVE (AFU_ORTHOLOGUE AFUA_2G14860)-RELATED"/>
    <property type="match status" value="1"/>
</dbReference>
<gene>
    <name evidence="2" type="ORF">CLV54_2455</name>
</gene>
<dbReference type="GO" id="GO:0016020">
    <property type="term" value="C:membrane"/>
    <property type="evidence" value="ECO:0007669"/>
    <property type="project" value="TreeGrafter"/>
</dbReference>